<evidence type="ECO:0000313" key="20">
    <source>
        <dbReference type="Proteomes" id="UP000827721"/>
    </source>
</evidence>
<dbReference type="PANTHER" id="PTHR27007">
    <property type="match status" value="1"/>
</dbReference>
<evidence type="ECO:0000259" key="18">
    <source>
        <dbReference type="PROSITE" id="PS50011"/>
    </source>
</evidence>
<evidence type="ECO:0000256" key="17">
    <source>
        <dbReference type="SAM" id="SignalP"/>
    </source>
</evidence>
<dbReference type="Gene3D" id="1.10.510.10">
    <property type="entry name" value="Transferase(Phosphotransferase) domain 1"/>
    <property type="match status" value="1"/>
</dbReference>
<feature type="chain" id="PRO_5046771367" description="Protein kinase domain-containing protein" evidence="17">
    <location>
        <begin position="24"/>
        <end position="649"/>
    </location>
</feature>
<evidence type="ECO:0000256" key="12">
    <source>
        <dbReference type="ARBA" id="ARBA00022989"/>
    </source>
</evidence>
<dbReference type="InterPro" id="IPR000985">
    <property type="entry name" value="Lectin_LegA_CS"/>
</dbReference>
<comment type="caution">
    <text evidence="19">The sequence shown here is derived from an EMBL/GenBank/DDBJ whole genome shotgun (WGS) entry which is preliminary data.</text>
</comment>
<feature type="domain" description="Protein kinase" evidence="18">
    <location>
        <begin position="339"/>
        <end position="595"/>
    </location>
</feature>
<accession>A0ABQ8H699</accession>
<evidence type="ECO:0000313" key="19">
    <source>
        <dbReference type="EMBL" id="KAH7549398.1"/>
    </source>
</evidence>
<keyword evidence="14" id="KW-0675">Receptor</keyword>
<feature type="signal peptide" evidence="17">
    <location>
        <begin position="1"/>
        <end position="23"/>
    </location>
</feature>
<comment type="similarity">
    <text evidence="2">In the N-terminal section; belongs to the leguminous lectin family.</text>
</comment>
<gene>
    <name evidence="19" type="ORF">JRO89_XS13G0025200</name>
</gene>
<dbReference type="SUPFAM" id="SSF49899">
    <property type="entry name" value="Concanavalin A-like lectins/glucanases"/>
    <property type="match status" value="1"/>
</dbReference>
<feature type="transmembrane region" description="Helical" evidence="16">
    <location>
        <begin position="274"/>
        <end position="295"/>
    </location>
</feature>
<dbReference type="InterPro" id="IPR001245">
    <property type="entry name" value="Ser-Thr/Tyr_kinase_cat_dom"/>
</dbReference>
<dbReference type="Pfam" id="PF00139">
    <property type="entry name" value="Lectin_legB"/>
    <property type="match status" value="1"/>
</dbReference>
<dbReference type="PROSITE" id="PS50011">
    <property type="entry name" value="PROTEIN_KINASE_DOM"/>
    <property type="match status" value="1"/>
</dbReference>
<keyword evidence="11 15" id="KW-0067">ATP-binding</keyword>
<dbReference type="EMBL" id="JAFEMO010000013">
    <property type="protein sequence ID" value="KAH7549398.1"/>
    <property type="molecule type" value="Genomic_DNA"/>
</dbReference>
<evidence type="ECO:0000256" key="7">
    <source>
        <dbReference type="ARBA" id="ARBA00022729"/>
    </source>
</evidence>
<dbReference type="Proteomes" id="UP000827721">
    <property type="component" value="Unassembled WGS sequence"/>
</dbReference>
<keyword evidence="20" id="KW-1185">Reference proteome</keyword>
<keyword evidence="8" id="KW-0430">Lectin</keyword>
<evidence type="ECO:0000256" key="5">
    <source>
        <dbReference type="ARBA" id="ARBA00022679"/>
    </source>
</evidence>
<comment type="subcellular location">
    <subcellularLocation>
        <location evidence="1">Membrane</location>
        <topology evidence="1">Single-pass type I membrane protein</topology>
    </subcellularLocation>
</comment>
<evidence type="ECO:0000256" key="3">
    <source>
        <dbReference type="ARBA" id="ARBA00010217"/>
    </source>
</evidence>
<keyword evidence="13 16" id="KW-0472">Membrane</keyword>
<evidence type="ECO:0000256" key="15">
    <source>
        <dbReference type="PROSITE-ProRule" id="PRU10141"/>
    </source>
</evidence>
<keyword evidence="10" id="KW-0418">Kinase</keyword>
<dbReference type="InterPro" id="IPR001220">
    <property type="entry name" value="Legume_lectin_dom"/>
</dbReference>
<evidence type="ECO:0000256" key="8">
    <source>
        <dbReference type="ARBA" id="ARBA00022734"/>
    </source>
</evidence>
<dbReference type="InterPro" id="IPR011009">
    <property type="entry name" value="Kinase-like_dom_sf"/>
</dbReference>
<name>A0ABQ8H699_9ROSI</name>
<proteinExistence type="inferred from homology"/>
<dbReference type="PROSITE" id="PS00107">
    <property type="entry name" value="PROTEIN_KINASE_ATP"/>
    <property type="match status" value="1"/>
</dbReference>
<dbReference type="CDD" id="cd14066">
    <property type="entry name" value="STKc_IRAK"/>
    <property type="match status" value="1"/>
</dbReference>
<dbReference type="CDD" id="cd06899">
    <property type="entry name" value="lectin_legume_LecRK_Arcelin_ConA"/>
    <property type="match status" value="1"/>
</dbReference>
<dbReference type="SMART" id="SM00220">
    <property type="entry name" value="S_TKc"/>
    <property type="match status" value="1"/>
</dbReference>
<dbReference type="Gene3D" id="2.60.120.200">
    <property type="match status" value="1"/>
</dbReference>
<protein>
    <recommendedName>
        <fullName evidence="18">Protein kinase domain-containing protein</fullName>
    </recommendedName>
</protein>
<keyword evidence="7 17" id="KW-0732">Signal</keyword>
<keyword evidence="9 15" id="KW-0547">Nucleotide-binding</keyword>
<comment type="similarity">
    <text evidence="3">In the C-terminal section; belongs to the protein kinase superfamily. Ser/Thr protein kinase family.</text>
</comment>
<dbReference type="InterPro" id="IPR013320">
    <property type="entry name" value="ConA-like_dom_sf"/>
</dbReference>
<dbReference type="InterPro" id="IPR008271">
    <property type="entry name" value="Ser/Thr_kinase_AS"/>
</dbReference>
<evidence type="ECO:0000256" key="1">
    <source>
        <dbReference type="ARBA" id="ARBA00004479"/>
    </source>
</evidence>
<dbReference type="PROSITE" id="PS00108">
    <property type="entry name" value="PROTEIN_KINASE_ST"/>
    <property type="match status" value="1"/>
</dbReference>
<dbReference type="PROSITE" id="PS00308">
    <property type="entry name" value="LECTIN_LEGUME_ALPHA"/>
    <property type="match status" value="1"/>
</dbReference>
<evidence type="ECO:0000256" key="10">
    <source>
        <dbReference type="ARBA" id="ARBA00022777"/>
    </source>
</evidence>
<sequence length="649" mass="72514">MATLSCNLLFFIFFLVFVPSVSLIHYRFDPTKNNIIYNGDAELSRSDGVIEMNKITIRSRVGWAVYPGKVHLWDSETGQLSDFTTRFSFVIDTLNSSTYGDGLAFFLAPVGYQIPQNSAGGCFGLFNSTQAAGGSFEHQVVLVEFDTFSDTDWDPTGLESHVGINNNSVFSDVSTPWNASFYSGDTADVLITYNATSKNLSVSWTYLETSDSKENTSLFYVIDLRETLPEWVTIGFSAVTGVYTELHVLKSWEFNSTLDMKERNKMNARSEIEMVAVIVPVCALVVGVIAGLIIFRRWKQMKRNSAANLTSITDEFGRDHAEGPRRFCYSKLASATNNFSAERKLGQGGFGAVYRGHLVDLDMTVAVKKVSRGSKQGKKEYTTEVKTCSQLRHRNLVQLIGWCHKRDEFLLVYEFMPNGSLDSHLFGKKSPLTWAVRYKISLGLASALLYLHEEWEQCVVHRDIKSSNIMLDSNFNVKLGDFGLARLVDHELGPQTTGLAGTLGYMAPEYISTGRASKESDIYSFGVVALEIATGRRSATPMKENPEMGLVEWVWDLYGRGELLSGIEESLDMNFDEQQMERLMIVGLWSAHPNRSCRPSIRLAVQVLNFETAVPNLPTKMPLSISNVPIPSTNSSEPFMTNSSFEFGR</sequence>
<dbReference type="InterPro" id="IPR017441">
    <property type="entry name" value="Protein_kinase_ATP_BS"/>
</dbReference>
<reference evidence="19 20" key="1">
    <citation type="submission" date="2021-02" db="EMBL/GenBank/DDBJ databases">
        <title>Plant Genome Project.</title>
        <authorList>
            <person name="Zhang R.-G."/>
        </authorList>
    </citation>
    <scope>NUCLEOTIDE SEQUENCE [LARGE SCALE GENOMIC DNA]</scope>
    <source>
        <tissue evidence="19">Leaves</tissue>
    </source>
</reference>
<dbReference type="Pfam" id="PF07714">
    <property type="entry name" value="PK_Tyr_Ser-Thr"/>
    <property type="match status" value="1"/>
</dbReference>
<evidence type="ECO:0000256" key="2">
    <source>
        <dbReference type="ARBA" id="ARBA00008536"/>
    </source>
</evidence>
<keyword evidence="6 16" id="KW-0812">Transmembrane</keyword>
<keyword evidence="4" id="KW-0723">Serine/threonine-protein kinase</keyword>
<evidence type="ECO:0000256" key="6">
    <source>
        <dbReference type="ARBA" id="ARBA00022692"/>
    </source>
</evidence>
<organism evidence="19 20">
    <name type="scientific">Xanthoceras sorbifolium</name>
    <dbReference type="NCBI Taxonomy" id="99658"/>
    <lineage>
        <taxon>Eukaryota</taxon>
        <taxon>Viridiplantae</taxon>
        <taxon>Streptophyta</taxon>
        <taxon>Embryophyta</taxon>
        <taxon>Tracheophyta</taxon>
        <taxon>Spermatophyta</taxon>
        <taxon>Magnoliopsida</taxon>
        <taxon>eudicotyledons</taxon>
        <taxon>Gunneridae</taxon>
        <taxon>Pentapetalae</taxon>
        <taxon>rosids</taxon>
        <taxon>malvids</taxon>
        <taxon>Sapindales</taxon>
        <taxon>Sapindaceae</taxon>
        <taxon>Xanthoceroideae</taxon>
        <taxon>Xanthoceras</taxon>
    </lineage>
</organism>
<feature type="binding site" evidence="15">
    <location>
        <position position="369"/>
    </location>
    <ligand>
        <name>ATP</name>
        <dbReference type="ChEBI" id="CHEBI:30616"/>
    </ligand>
</feature>
<evidence type="ECO:0000256" key="13">
    <source>
        <dbReference type="ARBA" id="ARBA00023136"/>
    </source>
</evidence>
<keyword evidence="5" id="KW-0808">Transferase</keyword>
<dbReference type="SUPFAM" id="SSF56112">
    <property type="entry name" value="Protein kinase-like (PK-like)"/>
    <property type="match status" value="1"/>
</dbReference>
<evidence type="ECO:0000256" key="9">
    <source>
        <dbReference type="ARBA" id="ARBA00022741"/>
    </source>
</evidence>
<dbReference type="InterPro" id="IPR000719">
    <property type="entry name" value="Prot_kinase_dom"/>
</dbReference>
<evidence type="ECO:0000256" key="4">
    <source>
        <dbReference type="ARBA" id="ARBA00022527"/>
    </source>
</evidence>
<keyword evidence="12 16" id="KW-1133">Transmembrane helix</keyword>
<evidence type="ECO:0000256" key="14">
    <source>
        <dbReference type="ARBA" id="ARBA00023170"/>
    </source>
</evidence>
<dbReference type="Gene3D" id="3.30.200.20">
    <property type="entry name" value="Phosphorylase Kinase, domain 1"/>
    <property type="match status" value="1"/>
</dbReference>
<dbReference type="InterPro" id="IPR050528">
    <property type="entry name" value="L-type_Lectin-RKs"/>
</dbReference>
<evidence type="ECO:0000256" key="16">
    <source>
        <dbReference type="SAM" id="Phobius"/>
    </source>
</evidence>
<evidence type="ECO:0000256" key="11">
    <source>
        <dbReference type="ARBA" id="ARBA00022840"/>
    </source>
</evidence>